<sequence>MSSGQLRRWTLISSPSFINLVKKNPGSPLDILSHCLKTPTWVPYPAREGKDTLSMPLKESRTSAITHGCRCIDWAAVEQVQLADSIRALLTTDPWELFFGIIDPTYLELTMELCSTFHLQIIMMNYNDPGTVHNIVFKMKENCRTCFIEKEGSVLFMSPQAISSMLSMRMIERRRGTYLPQYRFAQSTEEEAYENIPDVVSPHHEDPPTQPPPPSRLVHATVSYANISERLT</sequence>
<dbReference type="EMBL" id="KZ664752">
    <property type="protein sequence ID" value="PPS03422.1"/>
    <property type="molecule type" value="Genomic_DNA"/>
</dbReference>
<name>A0A2P5XJE9_GOSBA</name>
<dbReference type="Proteomes" id="UP000239757">
    <property type="component" value="Unassembled WGS sequence"/>
</dbReference>
<evidence type="ECO:0000256" key="1">
    <source>
        <dbReference type="SAM" id="MobiDB-lite"/>
    </source>
</evidence>
<gene>
    <name evidence="2" type="ORF">GOBAR_AA17242</name>
</gene>
<accession>A0A2P5XJE9</accession>
<reference evidence="2 3" key="1">
    <citation type="submission" date="2015-01" db="EMBL/GenBank/DDBJ databases">
        <title>Genome of allotetraploid Gossypium barbadense reveals genomic plasticity and fiber elongation in cotton evolution.</title>
        <authorList>
            <person name="Chen X."/>
            <person name="Liu X."/>
            <person name="Zhao B."/>
            <person name="Zheng H."/>
            <person name="Hu Y."/>
            <person name="Lu G."/>
            <person name="Yang C."/>
            <person name="Chen J."/>
            <person name="Shan C."/>
            <person name="Zhang L."/>
            <person name="Zhou Y."/>
            <person name="Wang L."/>
            <person name="Guo W."/>
            <person name="Bai Y."/>
            <person name="Ruan J."/>
            <person name="Shangguan X."/>
            <person name="Mao Y."/>
            <person name="Jiang J."/>
            <person name="Zhu Y."/>
            <person name="Lei J."/>
            <person name="Kang H."/>
            <person name="Chen S."/>
            <person name="He X."/>
            <person name="Wang R."/>
            <person name="Wang Y."/>
            <person name="Chen J."/>
            <person name="Wang L."/>
            <person name="Yu S."/>
            <person name="Wang B."/>
            <person name="Wei J."/>
            <person name="Song S."/>
            <person name="Lu X."/>
            <person name="Gao Z."/>
            <person name="Gu W."/>
            <person name="Deng X."/>
            <person name="Ma D."/>
            <person name="Wang S."/>
            <person name="Liang W."/>
            <person name="Fang L."/>
            <person name="Cai C."/>
            <person name="Zhu X."/>
            <person name="Zhou B."/>
            <person name="Zhang Y."/>
            <person name="Chen Z."/>
            <person name="Xu S."/>
            <person name="Zhu R."/>
            <person name="Wang S."/>
            <person name="Zhang T."/>
            <person name="Zhao G."/>
        </authorList>
    </citation>
    <scope>NUCLEOTIDE SEQUENCE [LARGE SCALE GENOMIC DNA]</scope>
    <source>
        <strain evidence="3">cv. Xinhai21</strain>
        <tissue evidence="2">Leaf</tissue>
    </source>
</reference>
<protein>
    <submittedName>
        <fullName evidence="2">Uncharacterized protein</fullName>
    </submittedName>
</protein>
<dbReference type="AlphaFoldDB" id="A0A2P5XJE9"/>
<organism evidence="2 3">
    <name type="scientific">Gossypium barbadense</name>
    <name type="common">Sea Island cotton</name>
    <name type="synonym">Hibiscus barbadensis</name>
    <dbReference type="NCBI Taxonomy" id="3634"/>
    <lineage>
        <taxon>Eukaryota</taxon>
        <taxon>Viridiplantae</taxon>
        <taxon>Streptophyta</taxon>
        <taxon>Embryophyta</taxon>
        <taxon>Tracheophyta</taxon>
        <taxon>Spermatophyta</taxon>
        <taxon>Magnoliopsida</taxon>
        <taxon>eudicotyledons</taxon>
        <taxon>Gunneridae</taxon>
        <taxon>Pentapetalae</taxon>
        <taxon>rosids</taxon>
        <taxon>malvids</taxon>
        <taxon>Malvales</taxon>
        <taxon>Malvaceae</taxon>
        <taxon>Malvoideae</taxon>
        <taxon>Gossypium</taxon>
    </lineage>
</organism>
<evidence type="ECO:0000313" key="2">
    <source>
        <dbReference type="EMBL" id="PPS03422.1"/>
    </source>
</evidence>
<feature type="region of interest" description="Disordered" evidence="1">
    <location>
        <begin position="198"/>
        <end position="217"/>
    </location>
</feature>
<evidence type="ECO:0000313" key="3">
    <source>
        <dbReference type="Proteomes" id="UP000239757"/>
    </source>
</evidence>
<proteinExistence type="predicted"/>